<dbReference type="FunFam" id="3.40.50.2000:FF:000030">
    <property type="entry name" value="Sterol 3-beta-glucosyltransferase UGT80A2"/>
    <property type="match status" value="1"/>
</dbReference>
<evidence type="ECO:0000256" key="1">
    <source>
        <dbReference type="ARBA" id="ARBA00006962"/>
    </source>
</evidence>
<evidence type="ECO:0000313" key="15">
    <source>
        <dbReference type="Proteomes" id="UP000886520"/>
    </source>
</evidence>
<dbReference type="GO" id="GO:0009791">
    <property type="term" value="P:post-embryonic development"/>
    <property type="evidence" value="ECO:0007669"/>
    <property type="project" value="UniProtKB-ARBA"/>
</dbReference>
<keyword evidence="10" id="KW-0753">Steroid metabolism</keyword>
<evidence type="ECO:0000256" key="10">
    <source>
        <dbReference type="ARBA" id="ARBA00023221"/>
    </source>
</evidence>
<keyword evidence="5" id="KW-0808">Transferase</keyword>
<dbReference type="GO" id="GO:0016906">
    <property type="term" value="F:sterol 3-beta-glucosyltransferase activity"/>
    <property type="evidence" value="ECO:0007669"/>
    <property type="project" value="UniProtKB-EC"/>
</dbReference>
<gene>
    <name evidence="14" type="ORF">GOP47_0000985</name>
</gene>
<dbReference type="Proteomes" id="UP000886520">
    <property type="component" value="Chromosome 1"/>
</dbReference>
<accession>A0A9D4VFR9</accession>
<feature type="compositionally biased region" description="Low complexity" evidence="11">
    <location>
        <begin position="17"/>
        <end position="44"/>
    </location>
</feature>
<keyword evidence="7" id="KW-0756">Sterol biosynthesis</keyword>
<dbReference type="EC" id="2.4.1.173" evidence="2"/>
<evidence type="ECO:0000313" key="14">
    <source>
        <dbReference type="EMBL" id="KAI5084816.1"/>
    </source>
</evidence>
<evidence type="ECO:0000256" key="8">
    <source>
        <dbReference type="ARBA" id="ARBA00023098"/>
    </source>
</evidence>
<dbReference type="PANTHER" id="PTHR48050">
    <property type="entry name" value="STEROL 3-BETA-GLUCOSYLTRANSFERASE"/>
    <property type="match status" value="1"/>
</dbReference>
<dbReference type="CDD" id="cd03784">
    <property type="entry name" value="GT1_Gtf-like"/>
    <property type="match status" value="1"/>
</dbReference>
<feature type="compositionally biased region" description="Polar residues" evidence="11">
    <location>
        <begin position="143"/>
        <end position="158"/>
    </location>
</feature>
<evidence type="ECO:0000259" key="12">
    <source>
        <dbReference type="Pfam" id="PF03033"/>
    </source>
</evidence>
<name>A0A9D4VFR9_ADICA</name>
<keyword evidence="4" id="KW-0328">Glycosyltransferase</keyword>
<reference evidence="14" key="1">
    <citation type="submission" date="2021-01" db="EMBL/GenBank/DDBJ databases">
        <title>Adiantum capillus-veneris genome.</title>
        <authorList>
            <person name="Fang Y."/>
            <person name="Liao Q."/>
        </authorList>
    </citation>
    <scope>NUCLEOTIDE SEQUENCE</scope>
    <source>
        <strain evidence="14">H3</strain>
        <tissue evidence="14">Leaf</tissue>
    </source>
</reference>
<feature type="domain" description="Glycosyltransferase family 28 N-terminal" evidence="12">
    <location>
        <begin position="336"/>
        <end position="478"/>
    </location>
</feature>
<evidence type="ECO:0000256" key="6">
    <source>
        <dbReference type="ARBA" id="ARBA00022955"/>
    </source>
</evidence>
<keyword evidence="9" id="KW-1207">Sterol metabolism</keyword>
<evidence type="ECO:0000256" key="7">
    <source>
        <dbReference type="ARBA" id="ARBA00023011"/>
    </source>
</evidence>
<dbReference type="GO" id="GO:0005975">
    <property type="term" value="P:carbohydrate metabolic process"/>
    <property type="evidence" value="ECO:0007669"/>
    <property type="project" value="InterPro"/>
</dbReference>
<feature type="compositionally biased region" description="Polar residues" evidence="11">
    <location>
        <begin position="206"/>
        <end position="220"/>
    </location>
</feature>
<dbReference type="OrthoDB" id="5835829at2759"/>
<evidence type="ECO:0000256" key="9">
    <source>
        <dbReference type="ARBA" id="ARBA00023166"/>
    </source>
</evidence>
<dbReference type="EMBL" id="JABFUD020000001">
    <property type="protein sequence ID" value="KAI5084816.1"/>
    <property type="molecule type" value="Genomic_DNA"/>
</dbReference>
<dbReference type="InterPro" id="IPR050426">
    <property type="entry name" value="Glycosyltransferase_28"/>
</dbReference>
<evidence type="ECO:0000256" key="11">
    <source>
        <dbReference type="SAM" id="MobiDB-lite"/>
    </source>
</evidence>
<feature type="region of interest" description="Disordered" evidence="11">
    <location>
        <begin position="128"/>
        <end position="220"/>
    </location>
</feature>
<sequence length="781" mass="85328">MDNQLGYGSQDNGNHQSASLTSPPLSSTCTPHFSSSPMQSQSPFHVEESDSERWLTDKRIDGCNGCNNVMYEGADSGNTASLKFNPNEAQNCHHTYTGNCGGILERPFSDPSKNYSGRKLVEMSSIVEGKTDLEPNGEHHTKSALSRSPDGSSSSNEPVFTRKDSPSKGRSMQKGDDPGGAPFQLEPLKEVGPLEPALSAPPTVLMDTSPQCDPSFETSSPAPVVLALTDYGQSSSPGLQRAQTLPSGSLEVINGAGKRSRKADHTHTTGGKLSKRKQKKIMKKIATVNPNGTVEFDMNKSARFPDLFAPEVSDTDDDIFYDGDNEERRAIPPLQIAMLIVGTRGDVQPFVAIGKHLQEYGHRVRLATHSNFREFVLKAGLEFFPLGGDPKVLAGYMVKNKGFLPSGPSEIRTQRKQLKSIIYSLLPACIESDEADVAFKAQAIIANPPCYGHAHVAEALKVPLHIFFTMPWTPTSEFPHPLSRVHHSAANRLSYQVVDSLIWWGIRDIINDFRKKKLKLRPITYLSGSQPSMSKMPTGYIWSPHLVPKPKDWGSLIDVVGFCFLNTSQDYKPPESLVGWLKAGPAPVYVGFGSLPVEDPEGMTQIIVDALKQTCQRGIIDKGWGGIGALKDPSDSIYLLENCPHDWLFPQCAAVVHHGGAGTTAAGLRAACPTTIVPFFGDQPFWGDRVHAKGVGPTPIPVGQFSLDKLVHAMNFMRDPEVKQRAVELAHAMEHENGVIGAVNAFHKHLPREMPKRAQSISSKTMIDCITEFKIFQCFGA</sequence>
<evidence type="ECO:0000256" key="4">
    <source>
        <dbReference type="ARBA" id="ARBA00022676"/>
    </source>
</evidence>
<evidence type="ECO:0000256" key="3">
    <source>
        <dbReference type="ARBA" id="ARBA00022516"/>
    </source>
</evidence>
<dbReference type="Pfam" id="PF03033">
    <property type="entry name" value="Glyco_transf_28"/>
    <property type="match status" value="1"/>
</dbReference>
<keyword evidence="15" id="KW-1185">Reference proteome</keyword>
<comment type="similarity">
    <text evidence="1">Belongs to the glycosyltransferase 28 family.</text>
</comment>
<protein>
    <recommendedName>
        <fullName evidence="2">sterol 3beta-glucosyltransferase</fullName>
        <ecNumber evidence="2">2.4.1.173</ecNumber>
    </recommendedName>
</protein>
<dbReference type="AlphaFoldDB" id="A0A9D4VFR9"/>
<dbReference type="InterPro" id="IPR010610">
    <property type="entry name" value="EryCIII-like_C"/>
</dbReference>
<dbReference type="Gene3D" id="3.40.50.2000">
    <property type="entry name" value="Glycogen Phosphorylase B"/>
    <property type="match status" value="2"/>
</dbReference>
<dbReference type="GO" id="GO:0016126">
    <property type="term" value="P:sterol biosynthetic process"/>
    <property type="evidence" value="ECO:0007669"/>
    <property type="project" value="UniProtKB-KW"/>
</dbReference>
<comment type="caution">
    <text evidence="14">The sequence shown here is derived from an EMBL/GenBank/DDBJ whole genome shotgun (WGS) entry which is preliminary data.</text>
</comment>
<feature type="domain" description="Erythromycin biosynthesis protein CIII-like C-terminal" evidence="13">
    <location>
        <begin position="635"/>
        <end position="733"/>
    </location>
</feature>
<feature type="compositionally biased region" description="Basic and acidic residues" evidence="11">
    <location>
        <begin position="129"/>
        <end position="141"/>
    </location>
</feature>
<dbReference type="SUPFAM" id="SSF53756">
    <property type="entry name" value="UDP-Glycosyltransferase/glycogen phosphorylase"/>
    <property type="match status" value="1"/>
</dbReference>
<proteinExistence type="inferred from homology"/>
<dbReference type="Pfam" id="PF06722">
    <property type="entry name" value="EryCIII-like_C"/>
    <property type="match status" value="1"/>
</dbReference>
<feature type="compositionally biased region" description="Basic and acidic residues" evidence="11">
    <location>
        <begin position="160"/>
        <end position="177"/>
    </location>
</feature>
<keyword evidence="3" id="KW-0444">Lipid biosynthesis</keyword>
<dbReference type="PANTHER" id="PTHR48050:SF13">
    <property type="entry name" value="STEROL 3-BETA-GLUCOSYLTRANSFERASE UGT80A2"/>
    <property type="match status" value="1"/>
</dbReference>
<evidence type="ECO:0000256" key="5">
    <source>
        <dbReference type="ARBA" id="ARBA00022679"/>
    </source>
</evidence>
<evidence type="ECO:0000256" key="2">
    <source>
        <dbReference type="ARBA" id="ARBA00012650"/>
    </source>
</evidence>
<organism evidence="14 15">
    <name type="scientific">Adiantum capillus-veneris</name>
    <name type="common">Maidenhair fern</name>
    <dbReference type="NCBI Taxonomy" id="13818"/>
    <lineage>
        <taxon>Eukaryota</taxon>
        <taxon>Viridiplantae</taxon>
        <taxon>Streptophyta</taxon>
        <taxon>Embryophyta</taxon>
        <taxon>Tracheophyta</taxon>
        <taxon>Polypodiopsida</taxon>
        <taxon>Polypodiidae</taxon>
        <taxon>Polypodiales</taxon>
        <taxon>Pteridineae</taxon>
        <taxon>Pteridaceae</taxon>
        <taxon>Vittarioideae</taxon>
        <taxon>Adiantum</taxon>
    </lineage>
</organism>
<feature type="region of interest" description="Disordered" evidence="11">
    <location>
        <begin position="1"/>
        <end position="51"/>
    </location>
</feature>
<evidence type="ECO:0000259" key="13">
    <source>
        <dbReference type="Pfam" id="PF06722"/>
    </source>
</evidence>
<feature type="compositionally biased region" description="Polar residues" evidence="11">
    <location>
        <begin position="1"/>
        <end position="16"/>
    </location>
</feature>
<keyword evidence="8" id="KW-0443">Lipid metabolism</keyword>
<dbReference type="InterPro" id="IPR002213">
    <property type="entry name" value="UDP_glucos_trans"/>
</dbReference>
<dbReference type="InterPro" id="IPR004276">
    <property type="entry name" value="GlycoTrans_28_N"/>
</dbReference>
<keyword evidence="6" id="KW-0752">Steroid biosynthesis</keyword>
<dbReference type="FunFam" id="3.40.50.2000:FF:000009">
    <property type="entry name" value="Sterol 3-beta-glucosyltransferase UGT80A2"/>
    <property type="match status" value="1"/>
</dbReference>